<dbReference type="PRINTS" id="PR00685">
    <property type="entry name" value="TIFACTORIIB"/>
</dbReference>
<accession>A0A0F9QVK5</accession>
<dbReference type="AlphaFoldDB" id="A0A0F9QVK5"/>
<evidence type="ECO:0000259" key="3">
    <source>
        <dbReference type="Pfam" id="PF00382"/>
    </source>
</evidence>
<evidence type="ECO:0000256" key="1">
    <source>
        <dbReference type="ARBA" id="ARBA00023015"/>
    </source>
</evidence>
<dbReference type="InterPro" id="IPR013150">
    <property type="entry name" value="TFIIB_cyclin"/>
</dbReference>
<dbReference type="InterPro" id="IPR000812">
    <property type="entry name" value="TFIIB"/>
</dbReference>
<dbReference type="InterPro" id="IPR036915">
    <property type="entry name" value="Cyclin-like_sf"/>
</dbReference>
<keyword evidence="1" id="KW-0805">Transcription regulation</keyword>
<comment type="caution">
    <text evidence="4">The sequence shown here is derived from an EMBL/GenBank/DDBJ whole genome shotgun (WGS) entry which is preliminary data.</text>
</comment>
<evidence type="ECO:0000256" key="2">
    <source>
        <dbReference type="ARBA" id="ARBA00023163"/>
    </source>
</evidence>
<evidence type="ECO:0000313" key="4">
    <source>
        <dbReference type="EMBL" id="KKN09233.1"/>
    </source>
</evidence>
<proteinExistence type="predicted"/>
<sequence length="54" mass="6164">MEWKGIIAGCIYLACRMSKVRISQKEITKFIEVSGHTIGKRYKEIAKSLNITGY</sequence>
<feature type="domain" description="Transcription factor TFIIB cyclin-like" evidence="3">
    <location>
        <begin position="4"/>
        <end position="47"/>
    </location>
</feature>
<name>A0A0F9QVK5_9ZZZZ</name>
<dbReference type="SUPFAM" id="SSF47954">
    <property type="entry name" value="Cyclin-like"/>
    <property type="match status" value="1"/>
</dbReference>
<protein>
    <recommendedName>
        <fullName evidence="3">Transcription factor TFIIB cyclin-like domain-containing protein</fullName>
    </recommendedName>
</protein>
<organism evidence="4">
    <name type="scientific">marine sediment metagenome</name>
    <dbReference type="NCBI Taxonomy" id="412755"/>
    <lineage>
        <taxon>unclassified sequences</taxon>
        <taxon>metagenomes</taxon>
        <taxon>ecological metagenomes</taxon>
    </lineage>
</organism>
<dbReference type="Gene3D" id="1.10.472.10">
    <property type="entry name" value="Cyclin-like"/>
    <property type="match status" value="1"/>
</dbReference>
<dbReference type="Pfam" id="PF00382">
    <property type="entry name" value="TFIIB"/>
    <property type="match status" value="1"/>
</dbReference>
<dbReference type="EMBL" id="LAZR01004371">
    <property type="protein sequence ID" value="KKN09233.1"/>
    <property type="molecule type" value="Genomic_DNA"/>
</dbReference>
<dbReference type="GO" id="GO:0070897">
    <property type="term" value="P:transcription preinitiation complex assembly"/>
    <property type="evidence" value="ECO:0007669"/>
    <property type="project" value="InterPro"/>
</dbReference>
<gene>
    <name evidence="4" type="ORF">LCGC14_1048680</name>
</gene>
<dbReference type="GO" id="GO:0017025">
    <property type="term" value="F:TBP-class protein binding"/>
    <property type="evidence" value="ECO:0007669"/>
    <property type="project" value="InterPro"/>
</dbReference>
<keyword evidence="2" id="KW-0804">Transcription</keyword>
<reference evidence="4" key="1">
    <citation type="journal article" date="2015" name="Nature">
        <title>Complex archaea that bridge the gap between prokaryotes and eukaryotes.</title>
        <authorList>
            <person name="Spang A."/>
            <person name="Saw J.H."/>
            <person name="Jorgensen S.L."/>
            <person name="Zaremba-Niedzwiedzka K."/>
            <person name="Martijn J."/>
            <person name="Lind A.E."/>
            <person name="van Eijk R."/>
            <person name="Schleper C."/>
            <person name="Guy L."/>
            <person name="Ettema T.J."/>
        </authorList>
    </citation>
    <scope>NUCLEOTIDE SEQUENCE</scope>
</reference>